<dbReference type="PANTHER" id="PTHR28031:SF1">
    <property type="entry name" value="PROLINE-RICH PROTEIN HUA1"/>
    <property type="match status" value="1"/>
</dbReference>
<feature type="compositionally biased region" description="Pro residues" evidence="1">
    <location>
        <begin position="54"/>
        <end position="72"/>
    </location>
</feature>
<dbReference type="AlphaFoldDB" id="A0A4V4LSH9"/>
<dbReference type="OrthoDB" id="2405700at2759"/>
<feature type="compositionally biased region" description="Polar residues" evidence="1">
    <location>
        <begin position="19"/>
        <end position="32"/>
    </location>
</feature>
<accession>A0A4V4LSH9</accession>
<organism evidence="2 3">
    <name type="scientific">Wallemia hederae</name>
    <dbReference type="NCBI Taxonomy" id="1540922"/>
    <lineage>
        <taxon>Eukaryota</taxon>
        <taxon>Fungi</taxon>
        <taxon>Dikarya</taxon>
        <taxon>Basidiomycota</taxon>
        <taxon>Wallemiomycotina</taxon>
        <taxon>Wallemiomycetes</taxon>
        <taxon>Wallemiales</taxon>
        <taxon>Wallemiaceae</taxon>
        <taxon>Wallemia</taxon>
    </lineage>
</organism>
<dbReference type="InterPro" id="IPR038910">
    <property type="entry name" value="Hua1-like"/>
</dbReference>
<feature type="compositionally biased region" description="Low complexity" evidence="1">
    <location>
        <begin position="165"/>
        <end position="176"/>
    </location>
</feature>
<name>A0A4V4LSH9_9BASI</name>
<dbReference type="PANTHER" id="PTHR28031">
    <property type="entry name" value="PROLINE-RICH PROTEIN HUA1"/>
    <property type="match status" value="1"/>
</dbReference>
<dbReference type="Proteomes" id="UP000310189">
    <property type="component" value="Unassembled WGS sequence"/>
</dbReference>
<evidence type="ECO:0000256" key="1">
    <source>
        <dbReference type="SAM" id="MobiDB-lite"/>
    </source>
</evidence>
<sequence length="244" mass="26567">MFNSQNPFSKLVQEEQQRQNEQLASTHTSQSPPKSPAATLADPSAESSHSKPTTNPPPLPDRPRSPPQPPRPEITSAASTSTGLDQRFEDIEPPPYEEVVSDRILEQGPRRPFTTAPGQSAQPAQHSQSSSYHNNSPATPVHTRPTGYPGQSGMQHSYSQPSTHPYSYRPSYSQYPNRTGGAPISGIIRSGRPPPPGAIVFQAGDPRIGGTFCYKCDGTGKRTDWLFGITETCYKCGGIGRRFH</sequence>
<feature type="compositionally biased region" description="Basic and acidic residues" evidence="1">
    <location>
        <begin position="100"/>
        <end position="109"/>
    </location>
</feature>
<reference evidence="2 3" key="1">
    <citation type="submission" date="2019-03" db="EMBL/GenBank/DDBJ databases">
        <title>Sequencing 23 genomes of Wallemia ichthyophaga.</title>
        <authorList>
            <person name="Gostincar C."/>
        </authorList>
    </citation>
    <scope>NUCLEOTIDE SEQUENCE [LARGE SCALE GENOMIC DNA]</scope>
    <source>
        <strain evidence="2 3">EXF-5753</strain>
    </source>
</reference>
<proteinExistence type="predicted"/>
<dbReference type="EMBL" id="SPNW01000079">
    <property type="protein sequence ID" value="TIA86553.1"/>
    <property type="molecule type" value="Genomic_DNA"/>
</dbReference>
<gene>
    <name evidence="2" type="ORF">E3P99_03648</name>
</gene>
<evidence type="ECO:0000313" key="2">
    <source>
        <dbReference type="EMBL" id="TIA86553.1"/>
    </source>
</evidence>
<protein>
    <submittedName>
        <fullName evidence="2">Uncharacterized protein</fullName>
    </submittedName>
</protein>
<evidence type="ECO:0000313" key="3">
    <source>
        <dbReference type="Proteomes" id="UP000310189"/>
    </source>
</evidence>
<feature type="region of interest" description="Disordered" evidence="1">
    <location>
        <begin position="1"/>
        <end position="194"/>
    </location>
</feature>
<feature type="compositionally biased region" description="Low complexity" evidence="1">
    <location>
        <begin position="119"/>
        <end position="136"/>
    </location>
</feature>
<dbReference type="GO" id="GO:0005737">
    <property type="term" value="C:cytoplasm"/>
    <property type="evidence" value="ECO:0007669"/>
    <property type="project" value="TreeGrafter"/>
</dbReference>
<feature type="compositionally biased region" description="Polar residues" evidence="1">
    <location>
        <begin position="152"/>
        <end position="164"/>
    </location>
</feature>
<keyword evidence="3" id="KW-1185">Reference proteome</keyword>
<comment type="caution">
    <text evidence="2">The sequence shown here is derived from an EMBL/GenBank/DDBJ whole genome shotgun (WGS) entry which is preliminary data.</text>
</comment>